<dbReference type="EMBL" id="CP138858">
    <property type="protein sequence ID" value="WPJ94684.1"/>
    <property type="molecule type" value="Genomic_DNA"/>
</dbReference>
<dbReference type="PANTHER" id="PTHR46796">
    <property type="entry name" value="HTH-TYPE TRANSCRIPTIONAL ACTIVATOR RHAS-RELATED"/>
    <property type="match status" value="1"/>
</dbReference>
<evidence type="ECO:0000313" key="6">
    <source>
        <dbReference type="Proteomes" id="UP001324993"/>
    </source>
</evidence>
<dbReference type="InterPro" id="IPR050204">
    <property type="entry name" value="AraC_XylS_family_regulators"/>
</dbReference>
<evidence type="ECO:0000256" key="3">
    <source>
        <dbReference type="ARBA" id="ARBA00023163"/>
    </source>
</evidence>
<dbReference type="SMART" id="SM00342">
    <property type="entry name" value="HTH_ARAC"/>
    <property type="match status" value="1"/>
</dbReference>
<dbReference type="RefSeq" id="WP_319831600.1">
    <property type="nucleotide sequence ID" value="NZ_CP138858.1"/>
</dbReference>
<keyword evidence="2" id="KW-0238">DNA-binding</keyword>
<feature type="domain" description="HTH araC/xylS-type" evidence="4">
    <location>
        <begin position="109"/>
        <end position="206"/>
    </location>
</feature>
<dbReference type="Gene3D" id="1.10.10.60">
    <property type="entry name" value="Homeodomain-like"/>
    <property type="match status" value="2"/>
</dbReference>
<dbReference type="PROSITE" id="PS00041">
    <property type="entry name" value="HTH_ARAC_FAMILY_1"/>
    <property type="match status" value="1"/>
</dbReference>
<evidence type="ECO:0000259" key="4">
    <source>
        <dbReference type="PROSITE" id="PS01124"/>
    </source>
</evidence>
<evidence type="ECO:0000313" key="5">
    <source>
        <dbReference type="EMBL" id="WPJ94684.1"/>
    </source>
</evidence>
<dbReference type="SUPFAM" id="SSF46689">
    <property type="entry name" value="Homeodomain-like"/>
    <property type="match status" value="2"/>
</dbReference>
<dbReference type="InterPro" id="IPR009057">
    <property type="entry name" value="Homeodomain-like_sf"/>
</dbReference>
<proteinExistence type="predicted"/>
<keyword evidence="6" id="KW-1185">Reference proteome</keyword>
<dbReference type="Proteomes" id="UP001324993">
    <property type="component" value="Chromosome"/>
</dbReference>
<dbReference type="InterPro" id="IPR018062">
    <property type="entry name" value="HTH_AraC-typ_CS"/>
</dbReference>
<evidence type="ECO:0000256" key="1">
    <source>
        <dbReference type="ARBA" id="ARBA00023015"/>
    </source>
</evidence>
<dbReference type="InterPro" id="IPR018060">
    <property type="entry name" value="HTH_AraC"/>
</dbReference>
<name>A0ABZ0RP11_9BACT</name>
<dbReference type="Pfam" id="PF12833">
    <property type="entry name" value="HTH_18"/>
    <property type="match status" value="1"/>
</dbReference>
<sequence length="216" mass="24359">MQIDTNTRVLSAGEVLYLAPHQRHAVCGFEPDFCGVYTLALFDADVVGASLRPDLESVARFIDLCEFLLGERTEAIKALRLGEWLLSVREPVRPTLTDLPAATAPDMVQRVKTLLDAALGERVPFDEIARRCGCSKEHCNRQFKAQYGVTIQTYQLNRKAERARDLLATDRPLSDIALEAGFYDQSHLSRVFKSIFQLTPEAYRRQQSACDQSHTR</sequence>
<accession>A0ABZ0RP11</accession>
<protein>
    <submittedName>
        <fullName evidence="5">AraC family transcriptional regulator</fullName>
    </submittedName>
</protein>
<gene>
    <name evidence="5" type="ORF">SH580_14715</name>
</gene>
<dbReference type="PROSITE" id="PS01124">
    <property type="entry name" value="HTH_ARAC_FAMILY_2"/>
    <property type="match status" value="1"/>
</dbReference>
<reference evidence="5 6" key="1">
    <citation type="submission" date="2023-11" db="EMBL/GenBank/DDBJ databases">
        <title>Coraliomargarita sp. nov., isolated from marine algae.</title>
        <authorList>
            <person name="Lee J.K."/>
            <person name="Baek J.H."/>
            <person name="Kim J.M."/>
            <person name="Choi D.G."/>
            <person name="Jeon C.O."/>
        </authorList>
    </citation>
    <scope>NUCLEOTIDE SEQUENCE [LARGE SCALE GENOMIC DNA]</scope>
    <source>
        <strain evidence="5 6">J2-16</strain>
    </source>
</reference>
<evidence type="ECO:0000256" key="2">
    <source>
        <dbReference type="ARBA" id="ARBA00023125"/>
    </source>
</evidence>
<keyword evidence="1" id="KW-0805">Transcription regulation</keyword>
<keyword evidence="3" id="KW-0804">Transcription</keyword>
<organism evidence="5 6">
    <name type="scientific">Coraliomargarita algicola</name>
    <dbReference type="NCBI Taxonomy" id="3092156"/>
    <lineage>
        <taxon>Bacteria</taxon>
        <taxon>Pseudomonadati</taxon>
        <taxon>Verrucomicrobiota</taxon>
        <taxon>Opitutia</taxon>
        <taxon>Puniceicoccales</taxon>
        <taxon>Coraliomargaritaceae</taxon>
        <taxon>Coraliomargarita</taxon>
    </lineage>
</organism>